<accession>A0A7S4FCQ3</accession>
<dbReference type="InterPro" id="IPR006843">
    <property type="entry name" value="PAP/fibrillin_dom"/>
</dbReference>
<protein>
    <recommendedName>
        <fullName evidence="3">Plastid lipid-associated protein/fibrillin conserved domain-containing protein</fullName>
    </recommendedName>
</protein>
<keyword evidence="2" id="KW-0934">Plastid</keyword>
<feature type="domain" description="Plastid lipid-associated protein/fibrillin conserved" evidence="3">
    <location>
        <begin position="243"/>
        <end position="439"/>
    </location>
</feature>
<evidence type="ECO:0000256" key="2">
    <source>
        <dbReference type="ARBA" id="ARBA00022640"/>
    </source>
</evidence>
<reference evidence="4" key="1">
    <citation type="submission" date="2021-01" db="EMBL/GenBank/DDBJ databases">
        <authorList>
            <person name="Corre E."/>
            <person name="Pelletier E."/>
            <person name="Niang G."/>
            <person name="Scheremetjew M."/>
            <person name="Finn R."/>
            <person name="Kale V."/>
            <person name="Holt S."/>
            <person name="Cochrane G."/>
            <person name="Meng A."/>
            <person name="Brown T."/>
            <person name="Cohen L."/>
        </authorList>
    </citation>
    <scope>NUCLEOTIDE SEQUENCE</scope>
    <source>
        <strain evidence="4">CCMP645</strain>
    </source>
</reference>
<dbReference type="PANTHER" id="PTHR31906">
    <property type="entry name" value="PLASTID-LIPID-ASSOCIATED PROTEIN 4, CHLOROPLASTIC-RELATED"/>
    <property type="match status" value="1"/>
</dbReference>
<dbReference type="GO" id="GO:0009536">
    <property type="term" value="C:plastid"/>
    <property type="evidence" value="ECO:0007669"/>
    <property type="project" value="UniProtKB-SubCell"/>
</dbReference>
<dbReference type="EMBL" id="HBIZ01064432">
    <property type="protein sequence ID" value="CAE0786981.1"/>
    <property type="molecule type" value="Transcribed_RNA"/>
</dbReference>
<evidence type="ECO:0000256" key="1">
    <source>
        <dbReference type="ARBA" id="ARBA00004474"/>
    </source>
</evidence>
<evidence type="ECO:0000259" key="3">
    <source>
        <dbReference type="Pfam" id="PF04755"/>
    </source>
</evidence>
<evidence type="ECO:0000313" key="4">
    <source>
        <dbReference type="EMBL" id="CAE0786981.1"/>
    </source>
</evidence>
<dbReference type="Pfam" id="PF04755">
    <property type="entry name" value="PAP_fibrillin"/>
    <property type="match status" value="2"/>
</dbReference>
<feature type="domain" description="Plastid lipid-associated protein/fibrillin conserved" evidence="3">
    <location>
        <begin position="53"/>
        <end position="189"/>
    </location>
</feature>
<name>A0A7S4FCQ3_CHRCT</name>
<comment type="subcellular location">
    <subcellularLocation>
        <location evidence="1">Plastid</location>
    </subcellularLocation>
</comment>
<dbReference type="AlphaFoldDB" id="A0A7S4FCQ3"/>
<dbReference type="InterPro" id="IPR039633">
    <property type="entry name" value="PAP"/>
</dbReference>
<gene>
    <name evidence="4" type="ORF">PCAR00345_LOCUS39689</name>
</gene>
<proteinExistence type="predicted"/>
<sequence>MVSRLVVGDVDSQQHAASSALIVVYQVPFTAEAPVVACTNRARALIFARVVVQDGRAAIESAAAALESQNSVLRPATRDLSALDGRWRVRFSDAPPPSNGALGPFVGEPFQIVDSRSQSYVNELGFLNGALKVELAADFEPSSDTALRVCFRTLRLVAFGVPLPAFNFPAGTERTWLLTYTDDEMRLVRAGVDGGRSTARELGLISEDEGQSADAYLFVLTRAPDAPPASDPISRFVNDRKRKQLKQRLLDACDGQDFGASSTDADADAIAAIVDELAPLNPTAAPARSPLLQGVWRVEWTTEAELLYLTKNGLPGIAGEAAYQAIRPVAVTTADATADTITNADTGTFNGADKAERTEAPQRLQLVNRVALERGNGLTVNSSCDPASDDSVNFRFSSCSATLYGLTFPLPPVGTGSFNVLYLDEALRICRDSRGDLQICSRAVEGEVDI</sequence>
<organism evidence="4">
    <name type="scientific">Chrysotila carterae</name>
    <name type="common">Marine alga</name>
    <name type="synonym">Syracosphaera carterae</name>
    <dbReference type="NCBI Taxonomy" id="13221"/>
    <lineage>
        <taxon>Eukaryota</taxon>
        <taxon>Haptista</taxon>
        <taxon>Haptophyta</taxon>
        <taxon>Prymnesiophyceae</taxon>
        <taxon>Isochrysidales</taxon>
        <taxon>Isochrysidaceae</taxon>
        <taxon>Chrysotila</taxon>
    </lineage>
</organism>